<organism evidence="2 3">
    <name type="scientific">Faecalicatena faecalis</name>
    <dbReference type="NCBI Taxonomy" id="2726362"/>
    <lineage>
        <taxon>Bacteria</taxon>
        <taxon>Bacillati</taxon>
        <taxon>Bacillota</taxon>
        <taxon>Clostridia</taxon>
        <taxon>Lachnospirales</taxon>
        <taxon>Lachnospiraceae</taxon>
        <taxon>Faecalicatena</taxon>
    </lineage>
</organism>
<protein>
    <submittedName>
        <fullName evidence="2">PHP domain-containing protein</fullName>
    </submittedName>
</protein>
<feature type="domain" description="Polymerase/histidinol phosphatase N-terminal" evidence="1">
    <location>
        <begin position="8"/>
        <end position="82"/>
    </location>
</feature>
<proteinExistence type="predicted"/>
<dbReference type="PANTHER" id="PTHR42924:SF3">
    <property type="entry name" value="POLYMERASE_HISTIDINOL PHOSPHATASE N-TERMINAL DOMAIN-CONTAINING PROTEIN"/>
    <property type="match status" value="1"/>
</dbReference>
<sequence length="319" mass="36080">MIQANYECDLHTHTTRSDGADTPEEVIRRAAGLGVKVLALTDHDIVPKDGYTDEHGRLGSLTEYAASLGITLLLGTEISCDTEVEDVHIICLGCDWKDAWFEGLEDEVAVSRVEGYKKLMERLRENGMEMSWEEVLFNSGQPIEERHVLKKMIFELMAQKGYANSWGEAKMLVKNTKRYQIKRRKPDPKNVIREVHRTGGIAILAHPFLISDQVVKDGRTMDRKSYIDELVEVGLDGIEACYTYDKTSYDGSLTKEEVEAYIRENYEEKVKIMSGGSDYHGDQKKGVPNPREIGECGITEAYFNLIKEAANWISNSCLD</sequence>
<evidence type="ECO:0000313" key="2">
    <source>
        <dbReference type="EMBL" id="MBU3875119.1"/>
    </source>
</evidence>
<evidence type="ECO:0000259" key="1">
    <source>
        <dbReference type="SMART" id="SM00481"/>
    </source>
</evidence>
<dbReference type="Pfam" id="PF02811">
    <property type="entry name" value="PHP"/>
    <property type="match status" value="1"/>
</dbReference>
<dbReference type="RefSeq" id="WP_216239943.1">
    <property type="nucleotide sequence ID" value="NZ_JABACJ020000003.1"/>
</dbReference>
<dbReference type="InterPro" id="IPR052018">
    <property type="entry name" value="PHP_domain"/>
</dbReference>
<reference evidence="2 3" key="1">
    <citation type="submission" date="2021-06" db="EMBL/GenBank/DDBJ databases">
        <title>Faecalicatena sp. nov. isolated from porcine feces.</title>
        <authorList>
            <person name="Oh B.S."/>
            <person name="Lee J.H."/>
        </authorList>
    </citation>
    <scope>NUCLEOTIDE SEQUENCE [LARGE SCALE GENOMIC DNA]</scope>
    <source>
        <strain evidence="2 3">AGMB00832</strain>
    </source>
</reference>
<comment type="caution">
    <text evidence="2">The sequence shown here is derived from an EMBL/GenBank/DDBJ whole genome shotgun (WGS) entry which is preliminary data.</text>
</comment>
<dbReference type="CDD" id="cd07438">
    <property type="entry name" value="PHP_HisPPase_AMP"/>
    <property type="match status" value="1"/>
</dbReference>
<dbReference type="InterPro" id="IPR004013">
    <property type="entry name" value="PHP_dom"/>
</dbReference>
<dbReference type="Proteomes" id="UP000723714">
    <property type="component" value="Unassembled WGS sequence"/>
</dbReference>
<evidence type="ECO:0000313" key="3">
    <source>
        <dbReference type="Proteomes" id="UP000723714"/>
    </source>
</evidence>
<keyword evidence="3" id="KW-1185">Reference proteome</keyword>
<dbReference type="EMBL" id="JABACJ020000003">
    <property type="protein sequence ID" value="MBU3875119.1"/>
    <property type="molecule type" value="Genomic_DNA"/>
</dbReference>
<dbReference type="PANTHER" id="PTHR42924">
    <property type="entry name" value="EXONUCLEASE"/>
    <property type="match status" value="1"/>
</dbReference>
<gene>
    <name evidence="2" type="ORF">HGO97_004735</name>
</gene>
<dbReference type="SMART" id="SM00481">
    <property type="entry name" value="POLIIIAc"/>
    <property type="match status" value="1"/>
</dbReference>
<dbReference type="InterPro" id="IPR003141">
    <property type="entry name" value="Pol/His_phosphatase_N"/>
</dbReference>
<name>A0ABS6D0L2_9FIRM</name>
<accession>A0ABS6D0L2</accession>